<dbReference type="InParanoid" id="A0A1X7VMT9"/>
<reference evidence="1" key="1">
    <citation type="submission" date="2017-05" db="UniProtKB">
        <authorList>
            <consortium name="EnsemblMetazoa"/>
        </authorList>
    </citation>
    <scope>IDENTIFICATION</scope>
</reference>
<evidence type="ECO:0000313" key="1">
    <source>
        <dbReference type="EnsemblMetazoa" id="Aqu2.1.41711_001"/>
    </source>
</evidence>
<sequence length="149" mass="16861">MDVAAAATELCFRFLCGLRGYHVYKRDWIPILNEVLKAEHEENNLYDRYAIADKKKLPGQAQESIVGHLPKEVSRLTRFIILHGATVTAKVTVKMVHNETNEALMAKYKELVACSYKEPVDGKFEDITDMILGQLNESSSEEESDVNTD</sequence>
<accession>A0A1X7VMT9</accession>
<dbReference type="EnsemblMetazoa" id="Aqu2.1.41711_001">
    <property type="protein sequence ID" value="Aqu2.1.41711_001"/>
    <property type="gene ID" value="Aqu2.1.41711"/>
</dbReference>
<proteinExistence type="predicted"/>
<dbReference type="Gene3D" id="3.30.70.2330">
    <property type="match status" value="1"/>
</dbReference>
<organism evidence="1">
    <name type="scientific">Amphimedon queenslandica</name>
    <name type="common">Sponge</name>
    <dbReference type="NCBI Taxonomy" id="400682"/>
    <lineage>
        <taxon>Eukaryota</taxon>
        <taxon>Metazoa</taxon>
        <taxon>Porifera</taxon>
        <taxon>Demospongiae</taxon>
        <taxon>Heteroscleromorpha</taxon>
        <taxon>Haplosclerida</taxon>
        <taxon>Niphatidae</taxon>
        <taxon>Amphimedon</taxon>
    </lineage>
</organism>
<name>A0A1X7VMT9_AMPQE</name>
<protein>
    <submittedName>
        <fullName evidence="1">Uncharacterized protein</fullName>
    </submittedName>
</protein>
<dbReference type="AlphaFoldDB" id="A0A1X7VMT9"/>